<evidence type="ECO:0000256" key="3">
    <source>
        <dbReference type="ARBA" id="ARBA00007681"/>
    </source>
</evidence>
<keyword evidence="4" id="KW-0813">Transport</keyword>
<keyword evidence="9" id="KW-0066">ATP synthesis</keyword>
<protein>
    <submittedName>
        <fullName evidence="11">F0F1 ATP synthase subunit gamma</fullName>
    </submittedName>
</protein>
<evidence type="ECO:0000256" key="8">
    <source>
        <dbReference type="ARBA" id="ARBA00023196"/>
    </source>
</evidence>
<evidence type="ECO:0000256" key="4">
    <source>
        <dbReference type="ARBA" id="ARBA00022448"/>
    </source>
</evidence>
<evidence type="ECO:0000256" key="7">
    <source>
        <dbReference type="ARBA" id="ARBA00023136"/>
    </source>
</evidence>
<dbReference type="Gene3D" id="3.40.1380.10">
    <property type="match status" value="1"/>
</dbReference>
<comment type="similarity">
    <text evidence="3">Belongs to the ATPase gamma chain family.</text>
</comment>
<dbReference type="RefSeq" id="WP_211939593.1">
    <property type="nucleotide sequence ID" value="NZ_CP073078.1"/>
</dbReference>
<organism evidence="11 12">
    <name type="scientific">Phenylobacterium montanum</name>
    <dbReference type="NCBI Taxonomy" id="2823693"/>
    <lineage>
        <taxon>Bacteria</taxon>
        <taxon>Pseudomonadati</taxon>
        <taxon>Pseudomonadota</taxon>
        <taxon>Alphaproteobacteria</taxon>
        <taxon>Caulobacterales</taxon>
        <taxon>Caulobacteraceae</taxon>
        <taxon>Phenylobacterium</taxon>
    </lineage>
</organism>
<proteinExistence type="inferred from homology"/>
<evidence type="ECO:0000256" key="2">
    <source>
        <dbReference type="ARBA" id="ARBA00004170"/>
    </source>
</evidence>
<keyword evidence="5" id="KW-0375">Hydrogen ion transport</keyword>
<comment type="function">
    <text evidence="1">Produces ATP from ADP in the presence of a proton gradient across the membrane. The gamma chain is believed to be important in regulating ATPase activity and the flow of protons through the CF(0) complex.</text>
</comment>
<keyword evidence="6" id="KW-0406">Ion transport</keyword>
<dbReference type="InterPro" id="IPR000131">
    <property type="entry name" value="ATP_synth_F1_gsu"/>
</dbReference>
<dbReference type="PRINTS" id="PR00126">
    <property type="entry name" value="ATPASEGAMMA"/>
</dbReference>
<sequence length="283" mass="30143">MTALAETQARIDSVRNLRTVVGAMRGIAATHAQQARTALPGYRAYVEIIAGGVARAADLAVAETAPEPARAANGAAIVAFGAEHGFAGAFSERVLDGLDRRRGDRLFIAGTRALVLAEQRTLQADWEGPMASQASGVGATARRLADALYSGFVEGRFSRAEILFARLTGPADYVLIRRPILPIDLSAFQRPRSGPPPLTNLPPQRLVEQLVGEYVFAELALAALESFASENAARLATMESARLNIDQKLDELAGLERLLRQEQITAEVQDVTAGALAAERSAS</sequence>
<dbReference type="InterPro" id="IPR035968">
    <property type="entry name" value="ATP_synth_F1_ATPase_gsu"/>
</dbReference>
<evidence type="ECO:0000256" key="1">
    <source>
        <dbReference type="ARBA" id="ARBA00003456"/>
    </source>
</evidence>
<evidence type="ECO:0000313" key="11">
    <source>
        <dbReference type="EMBL" id="QUD89541.1"/>
    </source>
</evidence>
<dbReference type="AlphaFoldDB" id="A0A975G2K4"/>
<evidence type="ECO:0000313" key="12">
    <source>
        <dbReference type="Proteomes" id="UP000676409"/>
    </source>
</evidence>
<accession>A0A975G2K4</accession>
<evidence type="ECO:0000256" key="5">
    <source>
        <dbReference type="ARBA" id="ARBA00022781"/>
    </source>
</evidence>
<reference evidence="11" key="1">
    <citation type="submission" date="2021-04" db="EMBL/GenBank/DDBJ databases">
        <title>The complete genome sequence of Caulobacter sp. S6.</title>
        <authorList>
            <person name="Tang Y."/>
            <person name="Ouyang W."/>
            <person name="Liu Q."/>
            <person name="Huang B."/>
            <person name="Guo Z."/>
            <person name="Lei P."/>
        </authorList>
    </citation>
    <scope>NUCLEOTIDE SEQUENCE</scope>
    <source>
        <strain evidence="11">S6</strain>
    </source>
</reference>
<dbReference type="GO" id="GO:0046933">
    <property type="term" value="F:proton-transporting ATP synthase activity, rotational mechanism"/>
    <property type="evidence" value="ECO:0007669"/>
    <property type="project" value="InterPro"/>
</dbReference>
<dbReference type="GO" id="GO:0045259">
    <property type="term" value="C:proton-transporting ATP synthase complex"/>
    <property type="evidence" value="ECO:0007669"/>
    <property type="project" value="UniProtKB-KW"/>
</dbReference>
<dbReference type="KEGG" id="caul:KCG34_06575"/>
<gene>
    <name evidence="11" type="ORF">KCG34_06575</name>
</gene>
<dbReference type="Gene3D" id="1.10.287.80">
    <property type="entry name" value="ATP synthase, gamma subunit, helix hairpin domain"/>
    <property type="match status" value="1"/>
</dbReference>
<feature type="coiled-coil region" evidence="10">
    <location>
        <begin position="238"/>
        <end position="265"/>
    </location>
</feature>
<dbReference type="Pfam" id="PF00231">
    <property type="entry name" value="ATP-synt"/>
    <property type="match status" value="1"/>
</dbReference>
<keyword evidence="8" id="KW-0139">CF(1)</keyword>
<comment type="subcellular location">
    <subcellularLocation>
        <location evidence="2">Membrane</location>
        <topology evidence="2">Peripheral membrane protein</topology>
    </subcellularLocation>
</comment>
<evidence type="ECO:0000256" key="6">
    <source>
        <dbReference type="ARBA" id="ARBA00023065"/>
    </source>
</evidence>
<dbReference type="SUPFAM" id="SSF52943">
    <property type="entry name" value="ATP synthase (F1-ATPase), gamma subunit"/>
    <property type="match status" value="1"/>
</dbReference>
<name>A0A975G2K4_9CAUL</name>
<dbReference type="Proteomes" id="UP000676409">
    <property type="component" value="Chromosome"/>
</dbReference>
<keyword evidence="10" id="KW-0175">Coiled coil</keyword>
<keyword evidence="12" id="KW-1185">Reference proteome</keyword>
<dbReference type="EMBL" id="CP073078">
    <property type="protein sequence ID" value="QUD89541.1"/>
    <property type="molecule type" value="Genomic_DNA"/>
</dbReference>
<evidence type="ECO:0000256" key="9">
    <source>
        <dbReference type="ARBA" id="ARBA00023310"/>
    </source>
</evidence>
<keyword evidence="7" id="KW-0472">Membrane</keyword>
<evidence type="ECO:0000256" key="10">
    <source>
        <dbReference type="SAM" id="Coils"/>
    </source>
</evidence>